<comment type="caution">
    <text evidence="3">The sequence shown here is derived from an EMBL/GenBank/DDBJ whole genome shotgun (WGS) entry which is preliminary data.</text>
</comment>
<name>A0ABP9HAH4_9ACTN</name>
<evidence type="ECO:0000313" key="3">
    <source>
        <dbReference type="EMBL" id="GAA4965551.1"/>
    </source>
</evidence>
<evidence type="ECO:0000313" key="4">
    <source>
        <dbReference type="Proteomes" id="UP001501195"/>
    </source>
</evidence>
<keyword evidence="4" id="KW-1185">Reference proteome</keyword>
<evidence type="ECO:0000256" key="1">
    <source>
        <dbReference type="ARBA" id="ARBA00022679"/>
    </source>
</evidence>
<dbReference type="PANTHER" id="PTHR43861:SF3">
    <property type="entry name" value="PUTATIVE (AFU_ORTHOLOGUE AFUA_2G14390)-RELATED"/>
    <property type="match status" value="1"/>
</dbReference>
<dbReference type="RefSeq" id="WP_345710829.1">
    <property type="nucleotide sequence ID" value="NZ_BAABIL010000061.1"/>
</dbReference>
<dbReference type="InterPro" id="IPR059123">
    <property type="entry name" value="StrF_dom"/>
</dbReference>
<sequence>MIAFGICIGDEEKYARFAAPGIAAHGEPGSPIAESRDNPSIFPAYNEILDAFRDADDLEALVLLHDDVEIRDPHFGEKVRKALSDPEVAVVGVVGARGVTSLAWWEGEGAGRCAETRGLVDFGGGEHDVDSVDGLLLVLSPWAVRNLRFDEHTFHGFHGYDADLCFGARAAGKRVRVAEIDVFHHTKGGFGDVEAYGRADAAFRAKWSAGGQGTPPRHAAGAERCPACRGELTTPGGAQPQRVRCPSCATLTTLPQPAEPPQRTELQDRQETVRRLTGRPQWYREAAHRVGWLQLHRPEGALLDAGAGTGEFAKSAQDAGYTVVAVEASPAAAAACEELDLPVLQGTLTDLRQHLHDGTMDAVAAWHQLQRAPEPAAWLADVAALLKRGGHLVLEVPNAESWTAGEAGGGSAGSDGDDVHVYSERGLRLLLDRHGFDVVTALQTTTRVYDPVQVWAQKSTAWRRARRQPPLELLRVVAVKR</sequence>
<protein>
    <recommendedName>
        <fullName evidence="2">Streptomycin biosynthesis protein StrF domain-containing protein</fullName>
    </recommendedName>
</protein>
<keyword evidence="1" id="KW-0808">Transferase</keyword>
<accession>A0ABP9HAH4</accession>
<dbReference type="PANTHER" id="PTHR43861">
    <property type="entry name" value="TRANS-ACONITATE 2-METHYLTRANSFERASE-RELATED"/>
    <property type="match status" value="1"/>
</dbReference>
<dbReference type="EMBL" id="BAABIL010000061">
    <property type="protein sequence ID" value="GAA4965551.1"/>
    <property type="molecule type" value="Genomic_DNA"/>
</dbReference>
<dbReference type="Proteomes" id="UP001501195">
    <property type="component" value="Unassembled WGS sequence"/>
</dbReference>
<dbReference type="SUPFAM" id="SSF53448">
    <property type="entry name" value="Nucleotide-diphospho-sugar transferases"/>
    <property type="match status" value="1"/>
</dbReference>
<dbReference type="Pfam" id="PF13489">
    <property type="entry name" value="Methyltransf_23"/>
    <property type="match status" value="1"/>
</dbReference>
<organism evidence="3 4">
    <name type="scientific">Kineococcus glutinatus</name>
    <dbReference type="NCBI Taxonomy" id="1070872"/>
    <lineage>
        <taxon>Bacteria</taxon>
        <taxon>Bacillati</taxon>
        <taxon>Actinomycetota</taxon>
        <taxon>Actinomycetes</taxon>
        <taxon>Kineosporiales</taxon>
        <taxon>Kineosporiaceae</taxon>
        <taxon>Kineococcus</taxon>
    </lineage>
</organism>
<dbReference type="InterPro" id="IPR029063">
    <property type="entry name" value="SAM-dependent_MTases_sf"/>
</dbReference>
<proteinExistence type="predicted"/>
<dbReference type="Gene3D" id="3.40.50.150">
    <property type="entry name" value="Vaccinia Virus protein VP39"/>
    <property type="match status" value="1"/>
</dbReference>
<reference evidence="4" key="1">
    <citation type="journal article" date="2019" name="Int. J. Syst. Evol. Microbiol.">
        <title>The Global Catalogue of Microorganisms (GCM) 10K type strain sequencing project: providing services to taxonomists for standard genome sequencing and annotation.</title>
        <authorList>
            <consortium name="The Broad Institute Genomics Platform"/>
            <consortium name="The Broad Institute Genome Sequencing Center for Infectious Disease"/>
            <person name="Wu L."/>
            <person name="Ma J."/>
        </authorList>
    </citation>
    <scope>NUCLEOTIDE SEQUENCE [LARGE SCALE GENOMIC DNA]</scope>
    <source>
        <strain evidence="4">JCM 18126</strain>
    </source>
</reference>
<feature type="domain" description="Streptomycin biosynthesis protein StrF" evidence="2">
    <location>
        <begin position="36"/>
        <end position="180"/>
    </location>
</feature>
<dbReference type="Pfam" id="PF13712">
    <property type="entry name" value="Glyco_tranf_2_5"/>
    <property type="match status" value="1"/>
</dbReference>
<evidence type="ECO:0000259" key="2">
    <source>
        <dbReference type="Pfam" id="PF13712"/>
    </source>
</evidence>
<dbReference type="InterPro" id="IPR029044">
    <property type="entry name" value="Nucleotide-diphossugar_trans"/>
</dbReference>
<dbReference type="SUPFAM" id="SSF53335">
    <property type="entry name" value="S-adenosyl-L-methionine-dependent methyltransferases"/>
    <property type="match status" value="1"/>
</dbReference>
<gene>
    <name evidence="3" type="ORF">GCM10023225_05820</name>
</gene>
<dbReference type="Gene3D" id="3.90.550.10">
    <property type="entry name" value="Spore Coat Polysaccharide Biosynthesis Protein SpsA, Chain A"/>
    <property type="match status" value="1"/>
</dbReference>